<reference evidence="1" key="1">
    <citation type="submission" date="2019-12" db="EMBL/GenBank/DDBJ databases">
        <title>An insight into the sialome of adult female Ixodes ricinus ticks feeding for 6 days.</title>
        <authorList>
            <person name="Perner J."/>
            <person name="Ribeiro J.M.C."/>
        </authorList>
    </citation>
    <scope>NUCLEOTIDE SEQUENCE</scope>
    <source>
        <strain evidence="1">Semi-engorged</strain>
        <tissue evidence="1">Salivary glands</tissue>
    </source>
</reference>
<sequence>MAVTLSSMLRKMRLMADMVASLVRAIRSAPTCPGVLWATADRSTPGPRVSLRQSTPRILALAASSGMPRQISRSKRPALLSAGSRESGRFVAPMTRTSAGRSRCERSSMLDSSCATMRRSISRCAVSRFGVTASISSMKKMHGALLTALSNSSRIRSSDSPDTPATISGAATLIIGISSSPAMACARSVLPQPGGPCSRKPLGGTTPSFL</sequence>
<protein>
    <submittedName>
        <fullName evidence="1">Putative conserved protein with signal anchor</fullName>
    </submittedName>
</protein>
<name>A0A6B0V1U8_IXORI</name>
<proteinExistence type="predicted"/>
<organism evidence="1">
    <name type="scientific">Ixodes ricinus</name>
    <name type="common">Common tick</name>
    <name type="synonym">Acarus ricinus</name>
    <dbReference type="NCBI Taxonomy" id="34613"/>
    <lineage>
        <taxon>Eukaryota</taxon>
        <taxon>Metazoa</taxon>
        <taxon>Ecdysozoa</taxon>
        <taxon>Arthropoda</taxon>
        <taxon>Chelicerata</taxon>
        <taxon>Arachnida</taxon>
        <taxon>Acari</taxon>
        <taxon>Parasitiformes</taxon>
        <taxon>Ixodida</taxon>
        <taxon>Ixodoidea</taxon>
        <taxon>Ixodidae</taxon>
        <taxon>Ixodinae</taxon>
        <taxon>Ixodes</taxon>
    </lineage>
</organism>
<dbReference type="PANTHER" id="PTHR37449:SF1">
    <property type="entry name" value="OS02G0159950 PROTEIN"/>
    <property type="match status" value="1"/>
</dbReference>
<evidence type="ECO:0000313" key="1">
    <source>
        <dbReference type="EMBL" id="MXU96240.1"/>
    </source>
</evidence>
<dbReference type="PANTHER" id="PTHR37449">
    <property type="match status" value="1"/>
</dbReference>
<dbReference type="AlphaFoldDB" id="A0A6B0V1U8"/>
<dbReference type="EMBL" id="GIFC01014157">
    <property type="protein sequence ID" value="MXU96240.1"/>
    <property type="molecule type" value="Transcribed_RNA"/>
</dbReference>
<accession>A0A6B0V1U8</accession>